<keyword evidence="2" id="KW-1185">Reference proteome</keyword>
<sequence length="127" mass="13817">MDGPKSSAADLNKRIDELCNAMEATFTEVIRRAGEAEDFDYDSTSQNELAMMQAGGAFKSAVQDTSSLIRELQELWLFGGLDTIADPADDAANKDKALEMAALIEKLAKHKMSLKKEEDGGEKNGET</sequence>
<dbReference type="Proteomes" id="UP000799444">
    <property type="component" value="Unassembled WGS sequence"/>
</dbReference>
<comment type="caution">
    <text evidence="1">The sequence shown here is derived from an EMBL/GenBank/DDBJ whole genome shotgun (WGS) entry which is preliminary data.</text>
</comment>
<organism evidence="1 2">
    <name type="scientific">Polyplosphaeria fusca</name>
    <dbReference type="NCBI Taxonomy" id="682080"/>
    <lineage>
        <taxon>Eukaryota</taxon>
        <taxon>Fungi</taxon>
        <taxon>Dikarya</taxon>
        <taxon>Ascomycota</taxon>
        <taxon>Pezizomycotina</taxon>
        <taxon>Dothideomycetes</taxon>
        <taxon>Pleosporomycetidae</taxon>
        <taxon>Pleosporales</taxon>
        <taxon>Tetraplosphaeriaceae</taxon>
        <taxon>Polyplosphaeria</taxon>
    </lineage>
</organism>
<proteinExistence type="predicted"/>
<protein>
    <recommendedName>
        <fullName evidence="3">Mediator of RNA polymerase II transcription subunit 22</fullName>
    </recommendedName>
</protein>
<dbReference type="EMBL" id="ML996143">
    <property type="protein sequence ID" value="KAF2734761.1"/>
    <property type="molecule type" value="Genomic_DNA"/>
</dbReference>
<name>A0A9P4V2Y8_9PLEO</name>
<evidence type="ECO:0000313" key="2">
    <source>
        <dbReference type="Proteomes" id="UP000799444"/>
    </source>
</evidence>
<evidence type="ECO:0000313" key="1">
    <source>
        <dbReference type="EMBL" id="KAF2734761.1"/>
    </source>
</evidence>
<evidence type="ECO:0008006" key="3">
    <source>
        <dbReference type="Google" id="ProtNLM"/>
    </source>
</evidence>
<accession>A0A9P4V2Y8</accession>
<dbReference type="AlphaFoldDB" id="A0A9P4V2Y8"/>
<reference evidence="1" key="1">
    <citation type="journal article" date="2020" name="Stud. Mycol.">
        <title>101 Dothideomycetes genomes: a test case for predicting lifestyles and emergence of pathogens.</title>
        <authorList>
            <person name="Haridas S."/>
            <person name="Albert R."/>
            <person name="Binder M."/>
            <person name="Bloem J."/>
            <person name="Labutti K."/>
            <person name="Salamov A."/>
            <person name="Andreopoulos B."/>
            <person name="Baker S."/>
            <person name="Barry K."/>
            <person name="Bills G."/>
            <person name="Bluhm B."/>
            <person name="Cannon C."/>
            <person name="Castanera R."/>
            <person name="Culley D."/>
            <person name="Daum C."/>
            <person name="Ezra D."/>
            <person name="Gonzalez J."/>
            <person name="Henrissat B."/>
            <person name="Kuo A."/>
            <person name="Liang C."/>
            <person name="Lipzen A."/>
            <person name="Lutzoni F."/>
            <person name="Magnuson J."/>
            <person name="Mondo S."/>
            <person name="Nolan M."/>
            <person name="Ohm R."/>
            <person name="Pangilinan J."/>
            <person name="Park H.-J."/>
            <person name="Ramirez L."/>
            <person name="Alfaro M."/>
            <person name="Sun H."/>
            <person name="Tritt A."/>
            <person name="Yoshinaga Y."/>
            <person name="Zwiers L.-H."/>
            <person name="Turgeon B."/>
            <person name="Goodwin S."/>
            <person name="Spatafora J."/>
            <person name="Crous P."/>
            <person name="Grigoriev I."/>
        </authorList>
    </citation>
    <scope>NUCLEOTIDE SEQUENCE</scope>
    <source>
        <strain evidence="1">CBS 125425</strain>
    </source>
</reference>
<dbReference type="OrthoDB" id="203279at2759"/>
<gene>
    <name evidence="1" type="ORF">EJ04DRAFT_563905</name>
</gene>